<evidence type="ECO:0000313" key="2">
    <source>
        <dbReference type="Proteomes" id="UP001147760"/>
    </source>
</evidence>
<gene>
    <name evidence="1" type="ORF">N7530_008029</name>
</gene>
<accession>A0A9W9WP43</accession>
<dbReference type="AlphaFoldDB" id="A0A9W9WP43"/>
<reference evidence="1" key="2">
    <citation type="journal article" date="2023" name="IMA Fungus">
        <title>Comparative genomic study of the Penicillium genus elucidates a diverse pangenome and 15 lateral gene transfer events.</title>
        <authorList>
            <person name="Petersen C."/>
            <person name="Sorensen T."/>
            <person name="Nielsen M.R."/>
            <person name="Sondergaard T.E."/>
            <person name="Sorensen J.L."/>
            <person name="Fitzpatrick D.A."/>
            <person name="Frisvad J.C."/>
            <person name="Nielsen K.L."/>
        </authorList>
    </citation>
    <scope>NUCLEOTIDE SEQUENCE</scope>
    <source>
        <strain evidence="1">IBT 17660</strain>
    </source>
</reference>
<sequence length="199" mass="22422">MIGNEVSNAESAILYKAWEANKLRTHKSELGKVKDITICQWPTYRTRSIDRLRIGDEHGLQGRFQQDIGQAFGVVVEAKSINLYFADFKSSGSNYGNISDVVGLQDVGGNTTIKLVGELKTPWVIKHDLHSAVRRIRELRQKIAQPVRDMQALGCDYGFISTYNHTIFLRQLQSPSGTWEVWYSPPISSSSYHPTVPNP</sequence>
<name>A0A9W9WP43_9EURO</name>
<reference evidence="1" key="1">
    <citation type="submission" date="2022-12" db="EMBL/GenBank/DDBJ databases">
        <authorList>
            <person name="Petersen C."/>
        </authorList>
    </citation>
    <scope>NUCLEOTIDE SEQUENCE</scope>
    <source>
        <strain evidence="1">IBT 17660</strain>
    </source>
</reference>
<dbReference type="EMBL" id="JAPWDO010000005">
    <property type="protein sequence ID" value="KAJ5470672.1"/>
    <property type="molecule type" value="Genomic_DNA"/>
</dbReference>
<evidence type="ECO:0000313" key="1">
    <source>
        <dbReference type="EMBL" id="KAJ5470672.1"/>
    </source>
</evidence>
<comment type="caution">
    <text evidence="1">The sequence shown here is derived from an EMBL/GenBank/DDBJ whole genome shotgun (WGS) entry which is preliminary data.</text>
</comment>
<proteinExistence type="predicted"/>
<dbReference type="Proteomes" id="UP001147760">
    <property type="component" value="Unassembled WGS sequence"/>
</dbReference>
<protein>
    <submittedName>
        <fullName evidence="1">Uncharacterized protein</fullName>
    </submittedName>
</protein>
<dbReference type="OrthoDB" id="3796275at2759"/>
<organism evidence="1 2">
    <name type="scientific">Penicillium desertorum</name>
    <dbReference type="NCBI Taxonomy" id="1303715"/>
    <lineage>
        <taxon>Eukaryota</taxon>
        <taxon>Fungi</taxon>
        <taxon>Dikarya</taxon>
        <taxon>Ascomycota</taxon>
        <taxon>Pezizomycotina</taxon>
        <taxon>Eurotiomycetes</taxon>
        <taxon>Eurotiomycetidae</taxon>
        <taxon>Eurotiales</taxon>
        <taxon>Aspergillaceae</taxon>
        <taxon>Penicillium</taxon>
    </lineage>
</organism>
<keyword evidence="2" id="KW-1185">Reference proteome</keyword>